<keyword evidence="8 10" id="KW-0139">CF(1)</keyword>
<dbReference type="GO" id="GO:0046933">
    <property type="term" value="F:proton-transporting ATP synthase activity, rotational mechanism"/>
    <property type="evidence" value="ECO:0007669"/>
    <property type="project" value="UniProtKB-UniRule"/>
</dbReference>
<comment type="similarity">
    <text evidence="3 10">Belongs to the ATPase gamma chain family.</text>
</comment>
<evidence type="ECO:0000256" key="6">
    <source>
        <dbReference type="ARBA" id="ARBA00023065"/>
    </source>
</evidence>
<dbReference type="GO" id="GO:0045259">
    <property type="term" value="C:proton-transporting ATP synthase complex"/>
    <property type="evidence" value="ECO:0007669"/>
    <property type="project" value="UniProtKB-KW"/>
</dbReference>
<keyword evidence="9 10" id="KW-0066">ATP synthesis</keyword>
<dbReference type="FunFam" id="3.40.1380.10:FF:000006">
    <property type="entry name" value="ATP synthase gamma chain"/>
    <property type="match status" value="1"/>
</dbReference>
<proteinExistence type="inferred from homology"/>
<accession>A0A7C8LHU7</accession>
<keyword evidence="4 10" id="KW-0813">Transport</keyword>
<dbReference type="GO" id="GO:0042777">
    <property type="term" value="P:proton motive force-driven plasma membrane ATP synthesis"/>
    <property type="evidence" value="ECO:0007669"/>
    <property type="project" value="UniProtKB-UniRule"/>
</dbReference>
<dbReference type="CDD" id="cd12151">
    <property type="entry name" value="F1-ATPase_gamma"/>
    <property type="match status" value="1"/>
</dbReference>
<evidence type="ECO:0000256" key="8">
    <source>
        <dbReference type="ARBA" id="ARBA00023196"/>
    </source>
</evidence>
<keyword evidence="6 10" id="KW-0406">Ion transport</keyword>
<evidence type="ECO:0000256" key="9">
    <source>
        <dbReference type="ARBA" id="ARBA00023310"/>
    </source>
</evidence>
<evidence type="ECO:0000256" key="3">
    <source>
        <dbReference type="ARBA" id="ARBA00007681"/>
    </source>
</evidence>
<comment type="caution">
    <text evidence="11">The sequence shown here is derived from an EMBL/GenBank/DDBJ whole genome shotgun (WGS) entry which is preliminary data.</text>
</comment>
<keyword evidence="12" id="KW-1185">Reference proteome</keyword>
<dbReference type="Proteomes" id="UP000483018">
    <property type="component" value="Unassembled WGS sequence"/>
</dbReference>
<evidence type="ECO:0000313" key="11">
    <source>
        <dbReference type="EMBL" id="KAE9635624.1"/>
    </source>
</evidence>
<dbReference type="PRINTS" id="PR00126">
    <property type="entry name" value="ATPASEGAMMA"/>
</dbReference>
<dbReference type="HAMAP" id="MF_00815">
    <property type="entry name" value="ATP_synth_gamma_bact"/>
    <property type="match status" value="1"/>
</dbReference>
<evidence type="ECO:0000256" key="2">
    <source>
        <dbReference type="ARBA" id="ARBA00004170"/>
    </source>
</evidence>
<evidence type="ECO:0000256" key="4">
    <source>
        <dbReference type="ARBA" id="ARBA00022448"/>
    </source>
</evidence>
<comment type="subunit">
    <text evidence="10">F-type ATPases have 2 components, CF(1) - the catalytic core - and CF(0) - the membrane proton channel. CF(1) has five subunits: alpha(3), beta(3), gamma(1), delta(1), epsilon(1). CF(0) has three main subunits: a, b and c.</text>
</comment>
<organism evidence="11 12">
    <name type="scientific">Defluviitalea raffinosedens</name>
    <dbReference type="NCBI Taxonomy" id="1450156"/>
    <lineage>
        <taxon>Bacteria</taxon>
        <taxon>Bacillati</taxon>
        <taxon>Bacillota</taxon>
        <taxon>Clostridia</taxon>
        <taxon>Lachnospirales</taxon>
        <taxon>Defluviitaleaceae</taxon>
        <taxon>Defluviitalea</taxon>
    </lineage>
</organism>
<dbReference type="AlphaFoldDB" id="A0A7C8LHU7"/>
<dbReference type="PANTHER" id="PTHR11693">
    <property type="entry name" value="ATP SYNTHASE GAMMA CHAIN"/>
    <property type="match status" value="1"/>
</dbReference>
<gene>
    <name evidence="10 11" type="primary">atpG</name>
    <name evidence="11" type="ORF">GND95_05620</name>
</gene>
<dbReference type="InterPro" id="IPR035968">
    <property type="entry name" value="ATP_synth_F1_ATPase_gsu"/>
</dbReference>
<dbReference type="PANTHER" id="PTHR11693:SF22">
    <property type="entry name" value="ATP SYNTHASE SUBUNIT GAMMA, MITOCHONDRIAL"/>
    <property type="match status" value="1"/>
</dbReference>
<dbReference type="GO" id="GO:0005886">
    <property type="term" value="C:plasma membrane"/>
    <property type="evidence" value="ECO:0007669"/>
    <property type="project" value="UniProtKB-SubCell"/>
</dbReference>
<keyword evidence="7 10" id="KW-0472">Membrane</keyword>
<evidence type="ECO:0000256" key="1">
    <source>
        <dbReference type="ARBA" id="ARBA00003456"/>
    </source>
</evidence>
<name>A0A7C8LHU7_9FIRM</name>
<dbReference type="NCBIfam" id="TIGR01146">
    <property type="entry name" value="ATPsyn_F1gamma"/>
    <property type="match status" value="1"/>
</dbReference>
<evidence type="ECO:0000256" key="5">
    <source>
        <dbReference type="ARBA" id="ARBA00022781"/>
    </source>
</evidence>
<dbReference type="RefSeq" id="WP_158739871.1">
    <property type="nucleotide sequence ID" value="NZ_WSLF01000003.1"/>
</dbReference>
<dbReference type="EMBL" id="WSLF01000003">
    <property type="protein sequence ID" value="KAE9635624.1"/>
    <property type="molecule type" value="Genomic_DNA"/>
</dbReference>
<dbReference type="Gene3D" id="1.10.287.80">
    <property type="entry name" value="ATP synthase, gamma subunit, helix hairpin domain"/>
    <property type="match status" value="2"/>
</dbReference>
<dbReference type="OrthoDB" id="9812769at2"/>
<dbReference type="InterPro" id="IPR000131">
    <property type="entry name" value="ATP_synth_F1_gsu"/>
</dbReference>
<dbReference type="Gene3D" id="3.40.1380.10">
    <property type="match status" value="1"/>
</dbReference>
<protein>
    <recommendedName>
        <fullName evidence="10">ATP synthase gamma chain</fullName>
    </recommendedName>
    <alternativeName>
        <fullName evidence="10">ATP synthase F1 sector gamma subunit</fullName>
    </alternativeName>
    <alternativeName>
        <fullName evidence="10">F-ATPase gamma subunit</fullName>
    </alternativeName>
</protein>
<evidence type="ECO:0000313" key="12">
    <source>
        <dbReference type="Proteomes" id="UP000483018"/>
    </source>
</evidence>
<comment type="function">
    <text evidence="1 10">Produces ATP from ADP in the presence of a proton gradient across the membrane. The gamma chain is believed to be important in regulating ATPase activity and the flow of protons through the CF(0) complex.</text>
</comment>
<evidence type="ECO:0000256" key="7">
    <source>
        <dbReference type="ARBA" id="ARBA00023136"/>
    </source>
</evidence>
<dbReference type="SUPFAM" id="SSF52943">
    <property type="entry name" value="ATP synthase (F1-ATPase), gamma subunit"/>
    <property type="match status" value="1"/>
</dbReference>
<sequence>MASIRNIKRRIKSVHSTSQITKAMKLVATAKMQKARKDVEETRPFFLTMQRTISSIVNGSKGITHPYIKEREVKNTLYIVMASDRGLAGGYNANVCKLALQHMKEKQNVKVIVIGKKSRDFFNRRKYSIHDAYIGISENPKYAHAARVGESILDLYMKEEIDEVYLVYTAFKSTIQQVPTIKKLLPVDVSEFEEVKETKKRTLMEYEPSPEGVLEYVIPKYINSVIYGAMVESAASEQGARMTAMDSATENAMDIIDRLTVEYNRARQASITQEITEIVGGSEALK</sequence>
<reference evidence="11 12" key="1">
    <citation type="submission" date="2019-12" db="EMBL/GenBank/DDBJ databases">
        <title>Defluviitalea raffinosedens, isolated from a biogas fermenter, genome sequencing and characterization.</title>
        <authorList>
            <person name="Rettenmaier R."/>
            <person name="Schneider M."/>
            <person name="Neuhaus K."/>
            <person name="Liebl W."/>
            <person name="Zverlov V."/>
        </authorList>
    </citation>
    <scope>NUCLEOTIDE SEQUENCE [LARGE SCALE GENOMIC DNA]</scope>
    <source>
        <strain evidence="11 12">249c-K6</strain>
    </source>
</reference>
<keyword evidence="10" id="KW-1003">Cell membrane</keyword>
<keyword evidence="5 10" id="KW-0375">Hydrogen ion transport</keyword>
<dbReference type="Pfam" id="PF00231">
    <property type="entry name" value="ATP-synt"/>
    <property type="match status" value="1"/>
</dbReference>
<comment type="subcellular location">
    <subcellularLocation>
        <location evidence="10">Cell membrane</location>
        <topology evidence="10">Peripheral membrane protein</topology>
    </subcellularLocation>
    <subcellularLocation>
        <location evidence="2">Membrane</location>
        <topology evidence="2">Peripheral membrane protein</topology>
    </subcellularLocation>
</comment>
<evidence type="ECO:0000256" key="10">
    <source>
        <dbReference type="HAMAP-Rule" id="MF_00815"/>
    </source>
</evidence>
<dbReference type="GO" id="GO:0005524">
    <property type="term" value="F:ATP binding"/>
    <property type="evidence" value="ECO:0007669"/>
    <property type="project" value="UniProtKB-UniRule"/>
</dbReference>